<dbReference type="GO" id="GO:0016787">
    <property type="term" value="F:hydrolase activity"/>
    <property type="evidence" value="ECO:0007669"/>
    <property type="project" value="UniProtKB-KW"/>
</dbReference>
<feature type="domain" description="Metallo-beta-lactamase" evidence="1">
    <location>
        <begin position="21"/>
        <end position="234"/>
    </location>
</feature>
<dbReference type="Pfam" id="PF00753">
    <property type="entry name" value="Lactamase_B"/>
    <property type="match status" value="1"/>
</dbReference>
<keyword evidence="2" id="KW-0378">Hydrolase</keyword>
<reference evidence="2 3" key="1">
    <citation type="journal article" date="2003" name="Int. J. Syst. Evol. Microbiol.">
        <title>Halobacillus salinus sp. nov., isolated from a salt lake on the coast of the East Sea in Korea.</title>
        <authorList>
            <person name="Yoon J.H."/>
            <person name="Kang K.H."/>
            <person name="Park Y.H."/>
        </authorList>
    </citation>
    <scope>NUCLEOTIDE SEQUENCE [LARGE SCALE GENOMIC DNA]</scope>
    <source>
        <strain evidence="2 3">HSL-3</strain>
    </source>
</reference>
<dbReference type="InterPro" id="IPR036388">
    <property type="entry name" value="WH-like_DNA-bd_sf"/>
</dbReference>
<keyword evidence="3" id="KW-1185">Reference proteome</keyword>
<dbReference type="InterPro" id="IPR050662">
    <property type="entry name" value="Sec-metab_biosynth-thioest"/>
</dbReference>
<evidence type="ECO:0000313" key="3">
    <source>
        <dbReference type="Proteomes" id="UP000297982"/>
    </source>
</evidence>
<dbReference type="PANTHER" id="PTHR23131">
    <property type="entry name" value="ENDORIBONUCLEASE LACTB2"/>
    <property type="match status" value="1"/>
</dbReference>
<organism evidence="2 3">
    <name type="scientific">Halobacillus salinus</name>
    <dbReference type="NCBI Taxonomy" id="192814"/>
    <lineage>
        <taxon>Bacteria</taxon>
        <taxon>Bacillati</taxon>
        <taxon>Bacillota</taxon>
        <taxon>Bacilli</taxon>
        <taxon>Bacillales</taxon>
        <taxon>Bacillaceae</taxon>
        <taxon>Halobacillus</taxon>
    </lineage>
</organism>
<evidence type="ECO:0000313" key="2">
    <source>
        <dbReference type="EMBL" id="TGB04392.1"/>
    </source>
</evidence>
<dbReference type="AlphaFoldDB" id="A0A4Z0H208"/>
<dbReference type="Gene3D" id="1.10.10.10">
    <property type="entry name" value="Winged helix-like DNA-binding domain superfamily/Winged helix DNA-binding domain"/>
    <property type="match status" value="1"/>
</dbReference>
<dbReference type="Proteomes" id="UP000297982">
    <property type="component" value="Unassembled WGS sequence"/>
</dbReference>
<proteinExistence type="predicted"/>
<accession>A0A4Z0H208</accession>
<dbReference type="RefSeq" id="WP_135326858.1">
    <property type="nucleotide sequence ID" value="NZ_SRJC01000001.1"/>
</dbReference>
<dbReference type="Gene3D" id="3.60.15.10">
    <property type="entry name" value="Ribonuclease Z/Hydroxyacylglutathione hydrolase-like"/>
    <property type="match status" value="1"/>
</dbReference>
<name>A0A4Z0H208_9BACI</name>
<gene>
    <name evidence="2" type="ORF">E4663_05190</name>
</gene>
<comment type="caution">
    <text evidence="2">The sequence shown here is derived from an EMBL/GenBank/DDBJ whole genome shotgun (WGS) entry which is preliminary data.</text>
</comment>
<dbReference type="PANTHER" id="PTHR23131:SF4">
    <property type="entry name" value="METALLO-BETA-LACTAMASE SUPERFAMILY POTEIN"/>
    <property type="match status" value="1"/>
</dbReference>
<sequence>MQTLKDTIHQLTVPTPYAVGDVHMYLLIGDEITLIDAGVKTDEAWEAVRKQLKEVGYEPEDISQVVLTHHHPDHMGLVNYFPNVSLVAGHPKLRPWLEREEAYFERYEEFFREMYEESGVPEKYYALLKGLRRPLKWTAEGTLHHTLTEGSLIPGHEEWQTIETPGHAQNHISFLRPSDGAMIVGDHLLHHISSNPLLEPPAKEGEERPRPLLQYRESMQKLLNYSIGKVYPGHGKVFEGAQDLIRKRLRKQEERAEKVRLMFAGGPLTAYEVCTKLFPKHIESQFGLTMSETIGQLDYLEETDQLRTFYKGKKKYYEQTGDFHE</sequence>
<dbReference type="SUPFAM" id="SSF56281">
    <property type="entry name" value="Metallo-hydrolase/oxidoreductase"/>
    <property type="match status" value="1"/>
</dbReference>
<dbReference type="InterPro" id="IPR001279">
    <property type="entry name" value="Metallo-B-lactamas"/>
</dbReference>
<dbReference type="InterPro" id="IPR036866">
    <property type="entry name" value="RibonucZ/Hydroxyglut_hydro"/>
</dbReference>
<dbReference type="EMBL" id="SRJC01000001">
    <property type="protein sequence ID" value="TGB04392.1"/>
    <property type="molecule type" value="Genomic_DNA"/>
</dbReference>
<protein>
    <submittedName>
        <fullName evidence="2">MBL fold metallo-hydrolase</fullName>
    </submittedName>
</protein>
<dbReference type="STRING" id="192814.GCA_900166575_01437"/>
<dbReference type="SMART" id="SM00849">
    <property type="entry name" value="Lactamase_B"/>
    <property type="match status" value="1"/>
</dbReference>
<evidence type="ECO:0000259" key="1">
    <source>
        <dbReference type="SMART" id="SM00849"/>
    </source>
</evidence>